<dbReference type="InterPro" id="IPR003115">
    <property type="entry name" value="ParB_N"/>
</dbReference>
<name>A0AAV2U2F0_HAEIF</name>
<evidence type="ECO:0000259" key="3">
    <source>
        <dbReference type="SMART" id="SM00470"/>
    </source>
</evidence>
<dbReference type="InterPro" id="IPR036086">
    <property type="entry name" value="ParB/Sulfiredoxin_sf"/>
</dbReference>
<dbReference type="KEGG" id="hil:HICON_10670"/>
<dbReference type="Gene3D" id="3.40.50.150">
    <property type="entry name" value="Vaccinia Virus protein VP39"/>
    <property type="match status" value="2"/>
</dbReference>
<sequence>MNKDLNIEYISTDVLKPYVNNSRTHSDEQIDQICESIEEFGFTNPILIDENNGIIAGHGRLLAAIKLNLYTVPTIRLTGLSDIQKKAYVIADNSLALNAGWNFELLSLELNELKDLGFDIDLLGFDDDFLKSLDGDLLADISGDSNSKEKLDLKQAFLAPPFSILNSREGWWQDRKRKWKALGIDSGSGRDSGMQRGMNSMARYNSKEDTSMSESDDSIFDPVLCEILYSWFSPKGCQILDPFAGGSVRGIVASKLNRNYIGVDLRAEQIEANLKQRNLVCSNDELQPIWICGDSINIDKLANGVSADLVFSCPPYADLEVYSNNPNDLSNMDYDNFKKAYFEIIKKSCDMLKDNRFACFVVGEVRDKKGNYYNFVGDTIQAFLEAGLSYYNEMILVNVCGTMPMRAATPFKGSRKIGKVHQNVLVFVKGNPKIAAEYCGDVDVYIPNEDN</sequence>
<feature type="domain" description="ParB-like N-terminal" evidence="3">
    <location>
        <begin position="8"/>
        <end position="93"/>
    </location>
</feature>
<keyword evidence="2" id="KW-0808">Transferase</keyword>
<evidence type="ECO:0000313" key="4">
    <source>
        <dbReference type="EMBL" id="CBY86531.1"/>
    </source>
</evidence>
<dbReference type="PRINTS" id="PR00508">
    <property type="entry name" value="S21N4MTFRASE"/>
</dbReference>
<dbReference type="SUPFAM" id="SSF53335">
    <property type="entry name" value="S-adenosyl-L-methionine-dependent methyltransferases"/>
    <property type="match status" value="2"/>
</dbReference>
<evidence type="ECO:0000256" key="2">
    <source>
        <dbReference type="ARBA" id="ARBA00022679"/>
    </source>
</evidence>
<proteinExistence type="predicted"/>
<dbReference type="CDD" id="cd16403">
    <property type="entry name" value="ParB_N_like_MT"/>
    <property type="match status" value="1"/>
</dbReference>
<dbReference type="Pfam" id="PF02195">
    <property type="entry name" value="ParB_N"/>
    <property type="match status" value="1"/>
</dbReference>
<dbReference type="GO" id="GO:0008170">
    <property type="term" value="F:N-methyltransferase activity"/>
    <property type="evidence" value="ECO:0007669"/>
    <property type="project" value="InterPro"/>
</dbReference>
<dbReference type="InterPro" id="IPR001091">
    <property type="entry name" value="RM_Methyltransferase"/>
</dbReference>
<evidence type="ECO:0000256" key="1">
    <source>
        <dbReference type="ARBA" id="ARBA00022603"/>
    </source>
</evidence>
<protein>
    <recommendedName>
        <fullName evidence="3">ParB-like N-terminal domain-containing protein</fullName>
    </recommendedName>
</protein>
<dbReference type="EMBL" id="FQ670204">
    <property type="protein sequence ID" value="CBY86531.1"/>
    <property type="molecule type" value="Genomic_DNA"/>
</dbReference>
<dbReference type="InterPro" id="IPR029063">
    <property type="entry name" value="SAM-dependent_MTases_sf"/>
</dbReference>
<dbReference type="GO" id="GO:0003677">
    <property type="term" value="F:DNA binding"/>
    <property type="evidence" value="ECO:0007669"/>
    <property type="project" value="InterPro"/>
</dbReference>
<dbReference type="Gene3D" id="3.90.1530.10">
    <property type="entry name" value="Conserved hypothetical protein from pyrococcus furiosus pfu- 392566-001, ParB domain"/>
    <property type="match status" value="1"/>
</dbReference>
<keyword evidence="1" id="KW-0489">Methyltransferase</keyword>
<dbReference type="Proteomes" id="UP000006797">
    <property type="component" value="Chromosome"/>
</dbReference>
<organism evidence="4 5">
    <name type="scientific">Haemophilus influenzae F3047</name>
    <dbReference type="NCBI Taxonomy" id="935897"/>
    <lineage>
        <taxon>Bacteria</taxon>
        <taxon>Pseudomonadati</taxon>
        <taxon>Pseudomonadota</taxon>
        <taxon>Gammaproteobacteria</taxon>
        <taxon>Pasteurellales</taxon>
        <taxon>Pasteurellaceae</taxon>
        <taxon>Haemophilus</taxon>
    </lineage>
</organism>
<gene>
    <name evidence="4" type="ORF">HICON_10670</name>
</gene>
<accession>A0AAV2U2F0</accession>
<dbReference type="SMART" id="SM00470">
    <property type="entry name" value="ParB"/>
    <property type="match status" value="1"/>
</dbReference>
<evidence type="ECO:0000313" key="5">
    <source>
        <dbReference type="Proteomes" id="UP000006797"/>
    </source>
</evidence>
<dbReference type="AlphaFoldDB" id="A0AAV2U2F0"/>
<dbReference type="GO" id="GO:0032259">
    <property type="term" value="P:methylation"/>
    <property type="evidence" value="ECO:0007669"/>
    <property type="project" value="UniProtKB-KW"/>
</dbReference>
<dbReference type="SUPFAM" id="SSF110849">
    <property type="entry name" value="ParB/Sulfiredoxin"/>
    <property type="match status" value="1"/>
</dbReference>
<reference evidence="4 5" key="1">
    <citation type="journal article" date="2012" name="Emerg. Infect. Dis.">
        <title>Lineage-specific Virulence Determinants of Haemophilus influenzae Biogroup aegyptius.</title>
        <authorList>
            <person name="Strouts F.R."/>
            <person name="Power P."/>
            <person name="Croucher N.J."/>
            <person name="Corton N."/>
            <person name="van Tonder A."/>
            <person name="Quail M.A."/>
            <person name="Langford P.R."/>
            <person name="Hudson M.J."/>
            <person name="Parkhill J."/>
            <person name="Kroll J.S."/>
            <person name="Bentley S.D."/>
        </authorList>
    </citation>
    <scope>NUCLEOTIDE SEQUENCE [LARGE SCALE GENOMIC DNA]</scope>
    <source>
        <strain evidence="4 5">F3047</strain>
    </source>
</reference>